<organism evidence="2 3">
    <name type="scientific">Methylomarinovum caldicuralii</name>
    <dbReference type="NCBI Taxonomy" id="438856"/>
    <lineage>
        <taxon>Bacteria</taxon>
        <taxon>Pseudomonadati</taxon>
        <taxon>Pseudomonadota</taxon>
        <taxon>Gammaproteobacteria</taxon>
        <taxon>Methylococcales</taxon>
        <taxon>Methylothermaceae</taxon>
        <taxon>Methylomarinovum</taxon>
    </lineage>
</organism>
<evidence type="ECO:0000313" key="2">
    <source>
        <dbReference type="EMBL" id="BCX80703.1"/>
    </source>
</evidence>
<dbReference type="AlphaFoldDB" id="A0AAU9BPR4"/>
<dbReference type="KEGG" id="mcau:MIT9_P0279"/>
<keyword evidence="3" id="KW-1185">Reference proteome</keyword>
<sequence length="293" mass="29348">MAAFEAGAETPGHLQQPVGFQAQGEEGDVGRHDPGRGAAALQQGLGVLQPKRPVPALQLGIVAVGGGPQDGLFEQVQPQGEDRGAGVLLAPAAGGAGVDAVAAAAVDHPAVLDHAAFGKDDDLVALEDLPGQQRQQPGMVVGHGAGGAQQLCQVGVDFEQLAVGDGITVSPAMLVEQVLGNQGLEAGEMIENEDLALPDVVVGIVKLDVQAQKAPGEAEQADRAVVEAGVDVEISGRFGPGRHVHRMSSAAGGISVCSLAAAKASTGKEEGGPAGPPSLAPKRPERLSRAGPP</sequence>
<reference evidence="3" key="1">
    <citation type="journal article" date="2024" name="Int. J. Syst. Evol. Microbiol.">
        <title>Methylomarinovum tepidoasis sp. nov., a moderately thermophilic methanotroph of the family Methylothermaceae isolated from a deep-sea hydrothermal field.</title>
        <authorList>
            <person name="Hirayama H."/>
            <person name="Takaki Y."/>
            <person name="Abe M."/>
            <person name="Miyazaki M."/>
            <person name="Uematsu K."/>
            <person name="Matsui Y."/>
            <person name="Takai K."/>
        </authorList>
    </citation>
    <scope>NUCLEOTIDE SEQUENCE [LARGE SCALE GENOMIC DNA]</scope>
    <source>
        <strain evidence="3">IT-9</strain>
    </source>
</reference>
<evidence type="ECO:0000256" key="1">
    <source>
        <dbReference type="SAM" id="MobiDB-lite"/>
    </source>
</evidence>
<feature type="compositionally biased region" description="Basic and acidic residues" evidence="1">
    <location>
        <begin position="282"/>
        <end position="293"/>
    </location>
</feature>
<gene>
    <name evidence="2" type="ORF">MIT9_P0279</name>
</gene>
<name>A0AAU9BPR4_9GAMM</name>
<dbReference type="Proteomes" id="UP001321825">
    <property type="component" value="Chromosome"/>
</dbReference>
<proteinExistence type="predicted"/>
<feature type="region of interest" description="Disordered" evidence="1">
    <location>
        <begin position="262"/>
        <end position="293"/>
    </location>
</feature>
<accession>A0AAU9BPR4</accession>
<evidence type="ECO:0000313" key="3">
    <source>
        <dbReference type="Proteomes" id="UP001321825"/>
    </source>
</evidence>
<dbReference type="EMBL" id="AP024714">
    <property type="protein sequence ID" value="BCX80703.1"/>
    <property type="molecule type" value="Genomic_DNA"/>
</dbReference>
<protein>
    <submittedName>
        <fullName evidence="2">Uncharacterized protein</fullName>
    </submittedName>
</protein>